<reference evidence="5" key="2">
    <citation type="submission" date="2019-01" db="EMBL/GenBank/DDBJ databases">
        <title>Genome sequence of Desulfonema ishimotonii strain Tokyo 01.</title>
        <authorList>
            <person name="Fukui M."/>
        </authorList>
    </citation>
    <scope>NUCLEOTIDE SEQUENCE [LARGE SCALE GENOMIC DNA]</scope>
    <source>
        <strain evidence="5">Tokyo 01</strain>
    </source>
</reference>
<gene>
    <name evidence="4" type="ORF">DENIS_3467</name>
</gene>
<protein>
    <submittedName>
        <fullName evidence="4">Phage head morphogenesis protein</fullName>
    </submittedName>
</protein>
<sequence>MADVTPTPLPMKEAKRFWKDKMPTAAKNFDALADAAHTKAFMVSGLNRMDQVCGVYEAMYQAIDAGETLAEFRARIPKIIADQGWNDYRTDLIFRTNIQSAYMSGRYAQMAATAKTRPYWQYSAINDSRTRPAHAYMHGKVFPADSPIWDTWYPPNGYKCRCGVKSLSERQLGKRGLKVSDDPTGKTFVPTDPKTGLRLPARKLRPDPGWSQNVGKDWLGGLSPSEIAEKDIAWRTAVTQPARMPSLATLDRRHLLPVSEADLLANGLSNDDYLRAFLSEFDIKDLNESKVVTLPGANIPMVVGRGLFADPKTGNPQIRKGGRERYVRLLARTLLNPYEIWMNPGDEGKGLRPYLTLIRLFRDADDTVCGGSVVVVSGRSWTSKTLFQTDAKPERILQYLKSQRKGSLLYREKVAK</sequence>
<evidence type="ECO:0000259" key="2">
    <source>
        <dbReference type="Pfam" id="PF04233"/>
    </source>
</evidence>
<dbReference type="EMBL" id="BEXT01000001">
    <property type="protein sequence ID" value="GBC62495.1"/>
    <property type="molecule type" value="Genomic_DNA"/>
</dbReference>
<name>A0A401FZU9_9BACT</name>
<evidence type="ECO:0000313" key="4">
    <source>
        <dbReference type="EMBL" id="GBC62495.1"/>
    </source>
</evidence>
<reference evidence="5" key="1">
    <citation type="submission" date="2017-11" db="EMBL/GenBank/DDBJ databases">
        <authorList>
            <person name="Watanabe M."/>
            <person name="Kojima H."/>
        </authorList>
    </citation>
    <scope>NUCLEOTIDE SEQUENCE [LARGE SCALE GENOMIC DNA]</scope>
    <source>
        <strain evidence="5">Tokyo 01</strain>
    </source>
</reference>
<evidence type="ECO:0000256" key="1">
    <source>
        <dbReference type="SAM" id="MobiDB-lite"/>
    </source>
</evidence>
<dbReference type="RefSeq" id="WP_231714650.1">
    <property type="nucleotide sequence ID" value="NZ_BEXT01000001.1"/>
</dbReference>
<feature type="compositionally biased region" description="Basic and acidic residues" evidence="1">
    <location>
        <begin position="175"/>
        <end position="184"/>
    </location>
</feature>
<dbReference type="InterPro" id="IPR041110">
    <property type="entry name" value="PBECR2"/>
</dbReference>
<organism evidence="4 5">
    <name type="scientific">Desulfonema ishimotonii</name>
    <dbReference type="NCBI Taxonomy" id="45657"/>
    <lineage>
        <taxon>Bacteria</taxon>
        <taxon>Pseudomonadati</taxon>
        <taxon>Thermodesulfobacteriota</taxon>
        <taxon>Desulfobacteria</taxon>
        <taxon>Desulfobacterales</taxon>
        <taxon>Desulfococcaceae</taxon>
        <taxon>Desulfonema</taxon>
    </lineage>
</organism>
<dbReference type="Pfam" id="PF18810">
    <property type="entry name" value="PBECR2"/>
    <property type="match status" value="1"/>
</dbReference>
<dbReference type="Pfam" id="PF04233">
    <property type="entry name" value="Phage_Mu_F"/>
    <property type="match status" value="1"/>
</dbReference>
<evidence type="ECO:0000313" key="5">
    <source>
        <dbReference type="Proteomes" id="UP000288096"/>
    </source>
</evidence>
<feature type="domain" description="Phage-Barnase-EndoU-ColicinE5/D-RelE like nuclease 2" evidence="3">
    <location>
        <begin position="276"/>
        <end position="411"/>
    </location>
</feature>
<keyword evidence="5" id="KW-1185">Reference proteome</keyword>
<feature type="domain" description="Phage head morphogenesis" evidence="2">
    <location>
        <begin position="56"/>
        <end position="163"/>
    </location>
</feature>
<comment type="caution">
    <text evidence="4">The sequence shown here is derived from an EMBL/GenBank/DDBJ whole genome shotgun (WGS) entry which is preliminary data.</text>
</comment>
<dbReference type="AlphaFoldDB" id="A0A401FZU9"/>
<dbReference type="InterPro" id="IPR006528">
    <property type="entry name" value="Phage_head_morphogenesis_dom"/>
</dbReference>
<evidence type="ECO:0000259" key="3">
    <source>
        <dbReference type="Pfam" id="PF18810"/>
    </source>
</evidence>
<accession>A0A401FZU9</accession>
<feature type="region of interest" description="Disordered" evidence="1">
    <location>
        <begin position="175"/>
        <end position="206"/>
    </location>
</feature>
<proteinExistence type="predicted"/>
<dbReference type="Proteomes" id="UP000288096">
    <property type="component" value="Unassembled WGS sequence"/>
</dbReference>
<dbReference type="NCBIfam" id="TIGR01641">
    <property type="entry name" value="phageSPP1_gp7"/>
    <property type="match status" value="1"/>
</dbReference>